<evidence type="ECO:0000313" key="2">
    <source>
        <dbReference type="EMBL" id="KEQ24661.1"/>
    </source>
</evidence>
<dbReference type="SMART" id="SM00507">
    <property type="entry name" value="HNHc"/>
    <property type="match status" value="1"/>
</dbReference>
<gene>
    <name evidence="2" type="ORF">ET33_07960</name>
</gene>
<dbReference type="Gene3D" id="1.10.30.50">
    <property type="match status" value="1"/>
</dbReference>
<sequence>MNGAHCSLYKSCKRCGQSKYYRQFPTRGSRKSSGSSRKNICRKCERKRLAAPAPQAPPVPRAAKLLRQDRQGMIRMKGKSNNGRPWIQEIEWSLAVLLVEEQAAVVVTPYMIRRLYSNDDFRSMIMTRDHHTCRYCGGYGDTIDHIVPKSKGGHTTPVNCVCSCYACNQSKADQDATGFMEKQRSPV</sequence>
<dbReference type="OrthoDB" id="9802901at2"/>
<dbReference type="PANTHER" id="PTHR33877:SF2">
    <property type="entry name" value="OS07G0170200 PROTEIN"/>
    <property type="match status" value="1"/>
</dbReference>
<dbReference type="InterPro" id="IPR003615">
    <property type="entry name" value="HNH_nuc"/>
</dbReference>
<keyword evidence="3" id="KW-1185">Reference proteome</keyword>
<dbReference type="InterPro" id="IPR002711">
    <property type="entry name" value="HNH"/>
</dbReference>
<dbReference type="PANTHER" id="PTHR33877">
    <property type="entry name" value="SLL1193 PROTEIN"/>
    <property type="match status" value="1"/>
</dbReference>
<dbReference type="RefSeq" id="WP_036685022.1">
    <property type="nucleotide sequence ID" value="NZ_JNVM01000015.1"/>
</dbReference>
<dbReference type="GO" id="GO:0003676">
    <property type="term" value="F:nucleic acid binding"/>
    <property type="evidence" value="ECO:0007669"/>
    <property type="project" value="InterPro"/>
</dbReference>
<reference evidence="2 3" key="1">
    <citation type="submission" date="2014-06" db="EMBL/GenBank/DDBJ databases">
        <title>Draft genome sequence of Paenibacillus sp. MSt1.</title>
        <authorList>
            <person name="Aw Y.K."/>
            <person name="Ong K.S."/>
            <person name="Gan H.M."/>
            <person name="Lee S.M."/>
        </authorList>
    </citation>
    <scope>NUCLEOTIDE SEQUENCE [LARGE SCALE GENOMIC DNA]</scope>
    <source>
        <strain evidence="2 3">MSt1</strain>
    </source>
</reference>
<organism evidence="2 3">
    <name type="scientific">Paenibacillus tyrfis</name>
    <dbReference type="NCBI Taxonomy" id="1501230"/>
    <lineage>
        <taxon>Bacteria</taxon>
        <taxon>Bacillati</taxon>
        <taxon>Bacillota</taxon>
        <taxon>Bacilli</taxon>
        <taxon>Bacillales</taxon>
        <taxon>Paenibacillaceae</taxon>
        <taxon>Paenibacillus</taxon>
    </lineage>
</organism>
<feature type="domain" description="HNH nuclease" evidence="1">
    <location>
        <begin position="120"/>
        <end position="169"/>
    </location>
</feature>
<name>A0A081P1T8_9BACL</name>
<dbReference type="Proteomes" id="UP000028123">
    <property type="component" value="Unassembled WGS sequence"/>
</dbReference>
<dbReference type="eggNOG" id="COG1403">
    <property type="taxonomic scope" value="Bacteria"/>
</dbReference>
<dbReference type="GO" id="GO:0004519">
    <property type="term" value="F:endonuclease activity"/>
    <property type="evidence" value="ECO:0007669"/>
    <property type="project" value="UniProtKB-KW"/>
</dbReference>
<dbReference type="EMBL" id="JNVM01000015">
    <property type="protein sequence ID" value="KEQ24661.1"/>
    <property type="molecule type" value="Genomic_DNA"/>
</dbReference>
<comment type="caution">
    <text evidence="2">The sequence shown here is derived from an EMBL/GenBank/DDBJ whole genome shotgun (WGS) entry which is preliminary data.</text>
</comment>
<evidence type="ECO:0000313" key="3">
    <source>
        <dbReference type="Proteomes" id="UP000028123"/>
    </source>
</evidence>
<keyword evidence="2" id="KW-0378">Hydrolase</keyword>
<keyword evidence="2" id="KW-0540">Nuclease</keyword>
<dbReference type="InterPro" id="IPR052892">
    <property type="entry name" value="NA-targeting_endonuclease"/>
</dbReference>
<dbReference type="GO" id="GO:0008270">
    <property type="term" value="F:zinc ion binding"/>
    <property type="evidence" value="ECO:0007669"/>
    <property type="project" value="InterPro"/>
</dbReference>
<dbReference type="Pfam" id="PF01844">
    <property type="entry name" value="HNH"/>
    <property type="match status" value="1"/>
</dbReference>
<proteinExistence type="predicted"/>
<dbReference type="CDD" id="cd00085">
    <property type="entry name" value="HNHc"/>
    <property type="match status" value="1"/>
</dbReference>
<evidence type="ECO:0000259" key="1">
    <source>
        <dbReference type="SMART" id="SM00507"/>
    </source>
</evidence>
<keyword evidence="2" id="KW-0255">Endonuclease</keyword>
<protein>
    <submittedName>
        <fullName evidence="2">Endonuclease</fullName>
    </submittedName>
</protein>
<dbReference type="AlphaFoldDB" id="A0A081P1T8"/>
<accession>A0A081P1T8</accession>